<evidence type="ECO:0000313" key="1">
    <source>
        <dbReference type="EMBL" id="ETO76191.1"/>
    </source>
</evidence>
<accession>A0A081ABD0</accession>
<dbReference type="OrthoDB" id="89881at2759"/>
<dbReference type="AlphaFoldDB" id="A0A081ABD0"/>
<sequence>MLPSARRWLTPELHPRSNAEKLCYKANASFDPDQDGLVNSGHWNRFCRAQKKGFPNGAFTRKIDAFFNFIRAEGVPLDYLQLFKKVQKFSMMTVAELKRKAPQFPDGSYIVHAAQHYVEHCFALV</sequence>
<evidence type="ECO:0000313" key="2">
    <source>
        <dbReference type="Proteomes" id="UP000028582"/>
    </source>
</evidence>
<reference evidence="1 2" key="1">
    <citation type="submission" date="2013-11" db="EMBL/GenBank/DDBJ databases">
        <title>The Genome Sequence of Phytophthora parasitica P1976.</title>
        <authorList>
            <consortium name="The Broad Institute Genomics Platform"/>
            <person name="Russ C."/>
            <person name="Tyler B."/>
            <person name="Panabieres F."/>
            <person name="Shan W."/>
            <person name="Tripathy S."/>
            <person name="Grunwald N."/>
            <person name="Machado M."/>
            <person name="Johnson C.S."/>
            <person name="Walker B."/>
            <person name="Young S."/>
            <person name="Zeng Q."/>
            <person name="Gargeya S."/>
            <person name="Fitzgerald M."/>
            <person name="Haas B."/>
            <person name="Abouelleil A."/>
            <person name="Allen A.W."/>
            <person name="Alvarado L."/>
            <person name="Arachchi H.M."/>
            <person name="Berlin A.M."/>
            <person name="Chapman S.B."/>
            <person name="Gainer-Dewar J."/>
            <person name="Goldberg J."/>
            <person name="Griggs A."/>
            <person name="Gujja S."/>
            <person name="Hansen M."/>
            <person name="Howarth C."/>
            <person name="Imamovic A."/>
            <person name="Ireland A."/>
            <person name="Larimer J."/>
            <person name="McCowan C."/>
            <person name="Murphy C."/>
            <person name="Pearson M."/>
            <person name="Poon T.W."/>
            <person name="Priest M."/>
            <person name="Roberts A."/>
            <person name="Saif S."/>
            <person name="Shea T."/>
            <person name="Sisk P."/>
            <person name="Sykes S."/>
            <person name="Wortman J."/>
            <person name="Nusbaum C."/>
            <person name="Birren B."/>
        </authorList>
    </citation>
    <scope>NUCLEOTIDE SEQUENCE [LARGE SCALE GENOMIC DNA]</scope>
    <source>
        <strain evidence="1 2">P1976</strain>
    </source>
</reference>
<organism evidence="1 2">
    <name type="scientific">Phytophthora nicotianae P1976</name>
    <dbReference type="NCBI Taxonomy" id="1317066"/>
    <lineage>
        <taxon>Eukaryota</taxon>
        <taxon>Sar</taxon>
        <taxon>Stramenopiles</taxon>
        <taxon>Oomycota</taxon>
        <taxon>Peronosporomycetes</taxon>
        <taxon>Peronosporales</taxon>
        <taxon>Peronosporaceae</taxon>
        <taxon>Phytophthora</taxon>
    </lineage>
</organism>
<dbReference type="EMBL" id="ANJA01001589">
    <property type="protein sequence ID" value="ETO76191.1"/>
    <property type="molecule type" value="Genomic_DNA"/>
</dbReference>
<comment type="caution">
    <text evidence="1">The sequence shown here is derived from an EMBL/GenBank/DDBJ whole genome shotgun (WGS) entry which is preliminary data.</text>
</comment>
<protein>
    <submittedName>
        <fullName evidence="1">Uncharacterized protein</fullName>
    </submittedName>
</protein>
<gene>
    <name evidence="1" type="ORF">F444_08380</name>
</gene>
<name>A0A081ABD0_PHYNI</name>
<proteinExistence type="predicted"/>
<dbReference type="Proteomes" id="UP000028582">
    <property type="component" value="Unassembled WGS sequence"/>
</dbReference>
<feature type="non-terminal residue" evidence="1">
    <location>
        <position position="125"/>
    </location>
</feature>